<feature type="region of interest" description="Disordered" evidence="5">
    <location>
        <begin position="41"/>
        <end position="66"/>
    </location>
</feature>
<dbReference type="GO" id="GO:1901987">
    <property type="term" value="P:regulation of cell cycle phase transition"/>
    <property type="evidence" value="ECO:0007669"/>
    <property type="project" value="TreeGrafter"/>
</dbReference>
<dbReference type="OrthoDB" id="21380at2759"/>
<feature type="region of interest" description="Disordered" evidence="5">
    <location>
        <begin position="93"/>
        <end position="117"/>
    </location>
</feature>
<evidence type="ECO:0000259" key="6">
    <source>
        <dbReference type="PROSITE" id="PS51265"/>
    </source>
</evidence>
<dbReference type="GO" id="GO:0010571">
    <property type="term" value="P:positive regulation of nuclear cell cycle DNA replication"/>
    <property type="evidence" value="ECO:0007669"/>
    <property type="project" value="TreeGrafter"/>
</dbReference>
<dbReference type="STRING" id="177199.A0A420YAG6"/>
<feature type="region of interest" description="Disordered" evidence="5">
    <location>
        <begin position="510"/>
        <end position="532"/>
    </location>
</feature>
<dbReference type="PROSITE" id="PS51265">
    <property type="entry name" value="ZF_DBF4"/>
    <property type="match status" value="1"/>
</dbReference>
<dbReference type="InterPro" id="IPR036420">
    <property type="entry name" value="BRCT_dom_sf"/>
</dbReference>
<comment type="caution">
    <text evidence="7">The sequence shown here is derived from an EMBL/GenBank/DDBJ whole genome shotgun (WGS) entry which is preliminary data.</text>
</comment>
<feature type="domain" description="DBF4-type" evidence="6">
    <location>
        <begin position="587"/>
        <end position="636"/>
    </location>
</feature>
<evidence type="ECO:0000256" key="2">
    <source>
        <dbReference type="ARBA" id="ARBA00022771"/>
    </source>
</evidence>
<protein>
    <recommendedName>
        <fullName evidence="6">DBF4-type domain-containing protein</fullName>
    </recommendedName>
</protein>
<keyword evidence="1" id="KW-0479">Metal-binding</keyword>
<dbReference type="Pfam" id="PF22437">
    <property type="entry name" value="DBF4_BRCT"/>
    <property type="match status" value="1"/>
</dbReference>
<dbReference type="CDD" id="cd00027">
    <property type="entry name" value="BRCT"/>
    <property type="match status" value="1"/>
</dbReference>
<dbReference type="Pfam" id="PF07535">
    <property type="entry name" value="zf-DBF"/>
    <property type="match status" value="1"/>
</dbReference>
<dbReference type="PANTHER" id="PTHR15375:SF26">
    <property type="entry name" value="PROTEIN CHIFFON"/>
    <property type="match status" value="1"/>
</dbReference>
<evidence type="ECO:0000313" key="7">
    <source>
        <dbReference type="EMBL" id="RKU44881.1"/>
    </source>
</evidence>
<dbReference type="SMART" id="SM00586">
    <property type="entry name" value="ZnF_DBF"/>
    <property type="match status" value="1"/>
</dbReference>
<accession>A0A420YAG6</accession>
<feature type="region of interest" description="Disordered" evidence="5">
    <location>
        <begin position="176"/>
        <end position="208"/>
    </location>
</feature>
<dbReference type="Pfam" id="PF08630">
    <property type="entry name" value="Dfp1_Him1_M"/>
    <property type="match status" value="1"/>
</dbReference>
<gene>
    <name evidence="7" type="ORF">DL546_007369</name>
</gene>
<keyword evidence="3" id="KW-0862">Zinc</keyword>
<organism evidence="7 8">
    <name type="scientific">Coniochaeta pulveracea</name>
    <dbReference type="NCBI Taxonomy" id="177199"/>
    <lineage>
        <taxon>Eukaryota</taxon>
        <taxon>Fungi</taxon>
        <taxon>Dikarya</taxon>
        <taxon>Ascomycota</taxon>
        <taxon>Pezizomycotina</taxon>
        <taxon>Sordariomycetes</taxon>
        <taxon>Sordariomycetidae</taxon>
        <taxon>Coniochaetales</taxon>
        <taxon>Coniochaetaceae</taxon>
        <taxon>Coniochaeta</taxon>
    </lineage>
</organism>
<dbReference type="InterPro" id="IPR006572">
    <property type="entry name" value="Znf_DBF"/>
</dbReference>
<evidence type="ECO:0000256" key="5">
    <source>
        <dbReference type="SAM" id="MobiDB-lite"/>
    </source>
</evidence>
<dbReference type="SUPFAM" id="SSF52113">
    <property type="entry name" value="BRCT domain"/>
    <property type="match status" value="1"/>
</dbReference>
<dbReference type="InterPro" id="IPR013939">
    <property type="entry name" value="Regulatory_Dfp1/Him1"/>
</dbReference>
<reference evidence="7 8" key="1">
    <citation type="submission" date="2018-08" db="EMBL/GenBank/DDBJ databases">
        <title>Draft genome of the lignicolous fungus Coniochaeta pulveracea.</title>
        <authorList>
            <person name="Borstlap C.J."/>
            <person name="De Witt R.N."/>
            <person name="Botha A."/>
            <person name="Volschenk H."/>
        </authorList>
    </citation>
    <scope>NUCLEOTIDE SEQUENCE [LARGE SCALE GENOMIC DNA]</scope>
    <source>
        <strain evidence="7 8">CAB683</strain>
    </source>
</reference>
<evidence type="ECO:0000256" key="4">
    <source>
        <dbReference type="PROSITE-ProRule" id="PRU00600"/>
    </source>
</evidence>
<dbReference type="PANTHER" id="PTHR15375">
    <property type="entry name" value="ACTIVATOR OF S-PHASE KINASE-RELATED"/>
    <property type="match status" value="1"/>
</dbReference>
<evidence type="ECO:0000256" key="3">
    <source>
        <dbReference type="ARBA" id="ARBA00022833"/>
    </source>
</evidence>
<sequence length="651" mass="73059">MATVSLSPAPVHHLSAMSTRRVPLGNNPNVVNSPLRSHLAAAQAGKRLRSHADMQREDAYGHPPPAKRQMVEHNVQRPVTTTQRTTRAATQRLAAGGHNADRAPQTTYKPSEKEVDNVRQWQAQTRSRFPKMVFYFESIPDEQRMKLGKHVTHLGARVEQFFSINITHVVTTRQIPSEKAAQDNEESSEQTYDQPKTIDPSLLNRQAQATTDPLRRKLLFDNAASRRIPVQVHEDVVRKPKPRNTDVLHKARDMGKKIWSLEKLQKILDMVLEPDPYKSALLGQGQRNGAAPGTAASKQLDELLRQERVNGPSDTVAAKELHYFKGPYIYIYDVEEKQKPIMVREYPKVADKKAGEWPQFRVASAGRCPFVEDKNYTVEEERPRAKEQVTKAAIVARAEIKPPRVPAPKPVVGKRTLAEMEDGHNRGAASVREVNVAEHVKPTLDAFRENFFTSHGNGKAPRFVAGEPVASGVQPSKLTSAIRSNMISSTSGILGGTKAGTSKEIHGLQRQVLQKHTTPAVSTDLSSRRMGDGSNAFIRSTSVVRTTTDKHALDMIQEDEGTAADRVKLRRANSGQSVTAPVKQKKRDLKPGYCENCADKFEDFDEHILTKKHRKFAENGKNWEQLDMLLSQLTRRPKYPFDQEEVVEEEW</sequence>
<evidence type="ECO:0000256" key="1">
    <source>
        <dbReference type="ARBA" id="ARBA00022723"/>
    </source>
</evidence>
<feature type="compositionally biased region" description="Basic and acidic residues" evidence="5">
    <location>
        <begin position="50"/>
        <end position="60"/>
    </location>
</feature>
<dbReference type="GO" id="GO:0043539">
    <property type="term" value="F:protein serine/threonine kinase activator activity"/>
    <property type="evidence" value="ECO:0007669"/>
    <property type="project" value="TreeGrafter"/>
</dbReference>
<dbReference type="InterPro" id="IPR051590">
    <property type="entry name" value="Replication_Regulatory_Kinase"/>
</dbReference>
<proteinExistence type="predicted"/>
<keyword evidence="8" id="KW-1185">Reference proteome</keyword>
<keyword evidence="2 4" id="KW-0863">Zinc-finger</keyword>
<dbReference type="GO" id="GO:0003676">
    <property type="term" value="F:nucleic acid binding"/>
    <property type="evidence" value="ECO:0007669"/>
    <property type="project" value="InterPro"/>
</dbReference>
<dbReference type="Gene3D" id="3.40.50.10190">
    <property type="entry name" value="BRCT domain"/>
    <property type="match status" value="2"/>
</dbReference>
<feature type="compositionally biased region" description="Polar residues" evidence="5">
    <location>
        <begin position="511"/>
        <end position="525"/>
    </location>
</feature>
<dbReference type="AlphaFoldDB" id="A0A420YAG6"/>
<dbReference type="FunFam" id="6.10.250.3410:FF:000001">
    <property type="entry name" value="Protein DBF4 homolog A"/>
    <property type="match status" value="1"/>
</dbReference>
<dbReference type="EMBL" id="QVQW01000026">
    <property type="protein sequence ID" value="RKU44881.1"/>
    <property type="molecule type" value="Genomic_DNA"/>
</dbReference>
<dbReference type="GO" id="GO:0008270">
    <property type="term" value="F:zinc ion binding"/>
    <property type="evidence" value="ECO:0007669"/>
    <property type="project" value="UniProtKB-KW"/>
</dbReference>
<name>A0A420YAG6_9PEZI</name>
<dbReference type="InterPro" id="IPR038545">
    <property type="entry name" value="Znf_DBF_sf"/>
</dbReference>
<dbReference type="Proteomes" id="UP000275385">
    <property type="component" value="Unassembled WGS sequence"/>
</dbReference>
<dbReference type="Gene3D" id="6.10.250.3410">
    <property type="entry name" value="DBF zinc finger"/>
    <property type="match status" value="1"/>
</dbReference>
<dbReference type="GO" id="GO:0031431">
    <property type="term" value="C:Dbf4-dependent protein kinase complex"/>
    <property type="evidence" value="ECO:0007669"/>
    <property type="project" value="TreeGrafter"/>
</dbReference>
<evidence type="ECO:0000313" key="8">
    <source>
        <dbReference type="Proteomes" id="UP000275385"/>
    </source>
</evidence>
<dbReference type="InterPro" id="IPR055116">
    <property type="entry name" value="DBF4_BRCT"/>
</dbReference>